<comment type="similarity">
    <text evidence="1">Belongs to the GSKIP family.</text>
</comment>
<dbReference type="Proteomes" id="UP001562425">
    <property type="component" value="Unassembled WGS sequence"/>
</dbReference>
<comment type="caution">
    <text evidence="3">The sequence shown here is derived from an EMBL/GenBank/DDBJ whole genome shotgun (WGS) entry which is preliminary data.</text>
</comment>
<protein>
    <recommendedName>
        <fullName evidence="2">GSKIP domain-containing protein</fullName>
    </recommendedName>
</protein>
<dbReference type="SUPFAM" id="SSF103107">
    <property type="entry name" value="Hypothetical protein c14orf129, hspc210"/>
    <property type="match status" value="1"/>
</dbReference>
<feature type="non-terminal residue" evidence="3">
    <location>
        <position position="144"/>
    </location>
</feature>
<dbReference type="Gene3D" id="3.30.2280.10">
    <property type="entry name" value="Hypothetical protein (hspc210)"/>
    <property type="match status" value="1"/>
</dbReference>
<reference evidence="3 4" key="1">
    <citation type="submission" date="2024-05" db="EMBL/GenBank/DDBJ databases">
        <title>Culex pipiens pipiens assembly and annotation.</title>
        <authorList>
            <person name="Alout H."/>
            <person name="Durand T."/>
        </authorList>
    </citation>
    <scope>NUCLEOTIDE SEQUENCE [LARGE SCALE GENOMIC DNA]</scope>
    <source>
        <strain evidence="3">HA-2024</strain>
        <tissue evidence="3">Whole body</tissue>
    </source>
</reference>
<evidence type="ECO:0000313" key="3">
    <source>
        <dbReference type="EMBL" id="KAL1403531.1"/>
    </source>
</evidence>
<dbReference type="InterPro" id="IPR007967">
    <property type="entry name" value="GSKIP_dom"/>
</dbReference>
<sequence>MDSAYEKYYPEQEDVIDWTREATGVIGDIVRHVAAAQISAVLKPTDSESFINLRTLDGTELCVKLNCEGLQIVGDRFDSAELEDDGVRYETPYSLLSAVSPAYVQSFGSCLADALSRELQERLVGNGAVVEGSEEVGEGLEGPD</sequence>
<evidence type="ECO:0000256" key="1">
    <source>
        <dbReference type="ARBA" id="ARBA00009571"/>
    </source>
</evidence>
<dbReference type="Pfam" id="PF05303">
    <property type="entry name" value="GSKIP_dom"/>
    <property type="match status" value="1"/>
</dbReference>
<feature type="domain" description="GSKIP" evidence="2">
    <location>
        <begin position="20"/>
        <end position="116"/>
    </location>
</feature>
<proteinExistence type="inferred from homology"/>
<evidence type="ECO:0000313" key="4">
    <source>
        <dbReference type="Proteomes" id="UP001562425"/>
    </source>
</evidence>
<dbReference type="PANTHER" id="PTHR12490:SF4">
    <property type="entry name" value="GSK3B-INTERACTING PROTEIN"/>
    <property type="match status" value="1"/>
</dbReference>
<accession>A0ABD1DV94</accession>
<evidence type="ECO:0000259" key="2">
    <source>
        <dbReference type="Pfam" id="PF05303"/>
    </source>
</evidence>
<dbReference type="AlphaFoldDB" id="A0ABD1DV94"/>
<gene>
    <name evidence="3" type="ORF">pipiens_000899</name>
</gene>
<dbReference type="EMBL" id="JBEHCU010001430">
    <property type="protein sequence ID" value="KAL1403531.1"/>
    <property type="molecule type" value="Genomic_DNA"/>
</dbReference>
<dbReference type="InterPro" id="IPR023231">
    <property type="entry name" value="GSKIP_dom_sf"/>
</dbReference>
<organism evidence="3 4">
    <name type="scientific">Culex pipiens pipiens</name>
    <name type="common">Northern house mosquito</name>
    <dbReference type="NCBI Taxonomy" id="38569"/>
    <lineage>
        <taxon>Eukaryota</taxon>
        <taxon>Metazoa</taxon>
        <taxon>Ecdysozoa</taxon>
        <taxon>Arthropoda</taxon>
        <taxon>Hexapoda</taxon>
        <taxon>Insecta</taxon>
        <taxon>Pterygota</taxon>
        <taxon>Neoptera</taxon>
        <taxon>Endopterygota</taxon>
        <taxon>Diptera</taxon>
        <taxon>Nematocera</taxon>
        <taxon>Culicoidea</taxon>
        <taxon>Culicidae</taxon>
        <taxon>Culicinae</taxon>
        <taxon>Culicini</taxon>
        <taxon>Culex</taxon>
        <taxon>Culex</taxon>
    </lineage>
</organism>
<dbReference type="PANTHER" id="PTHR12490">
    <property type="entry name" value="GSK3B-INTERACTING PROTEIN"/>
    <property type="match status" value="1"/>
</dbReference>
<name>A0ABD1DV94_CULPP</name>
<dbReference type="InterPro" id="IPR037395">
    <property type="entry name" value="GSKIP"/>
</dbReference>
<keyword evidence="4" id="KW-1185">Reference proteome</keyword>